<dbReference type="Pfam" id="PF01556">
    <property type="entry name" value="DnaJ_C"/>
    <property type="match status" value="1"/>
</dbReference>
<keyword evidence="1 6" id="KW-0479">Metal-binding</keyword>
<dbReference type="Gene3D" id="2.60.260.20">
    <property type="entry name" value="Urease metallochaperone UreE, N-terminal domain"/>
    <property type="match status" value="2"/>
</dbReference>
<keyword evidence="2" id="KW-0677">Repeat</keyword>
<keyword evidence="10" id="KW-1185">Reference proteome</keyword>
<dbReference type="PANTHER" id="PTHR43096">
    <property type="entry name" value="DNAJ HOMOLOG 1, MITOCHONDRIAL-RELATED"/>
    <property type="match status" value="1"/>
</dbReference>
<comment type="caution">
    <text evidence="9">The sequence shown here is derived from an EMBL/GenBank/DDBJ whole genome shotgun (WGS) entry which is preliminary data.</text>
</comment>
<evidence type="ECO:0000259" key="8">
    <source>
        <dbReference type="PROSITE" id="PS51188"/>
    </source>
</evidence>
<dbReference type="CDD" id="cd10747">
    <property type="entry name" value="DnaJ_C"/>
    <property type="match status" value="1"/>
</dbReference>
<dbReference type="SUPFAM" id="SSF46565">
    <property type="entry name" value="Chaperone J-domain"/>
    <property type="match status" value="1"/>
</dbReference>
<dbReference type="InterPro" id="IPR002939">
    <property type="entry name" value="DnaJ_C"/>
</dbReference>
<accession>A0A6N9TKR3</accession>
<dbReference type="GO" id="GO:0005737">
    <property type="term" value="C:cytoplasm"/>
    <property type="evidence" value="ECO:0007669"/>
    <property type="project" value="TreeGrafter"/>
</dbReference>
<dbReference type="InterPro" id="IPR001305">
    <property type="entry name" value="HSP_DnaJ_Cys-rich_dom"/>
</dbReference>
<dbReference type="AlphaFoldDB" id="A0A6N9TKR3"/>
<gene>
    <name evidence="9" type="ORF">G3N55_03065</name>
</gene>
<dbReference type="RefSeq" id="WP_163297987.1">
    <property type="nucleotide sequence ID" value="NZ_JAAGRR010000019.1"/>
</dbReference>
<evidence type="ECO:0000256" key="5">
    <source>
        <dbReference type="ARBA" id="ARBA00023186"/>
    </source>
</evidence>
<name>A0A6N9TKR3_DISTH</name>
<protein>
    <submittedName>
        <fullName evidence="9">J domain-containing protein</fullName>
    </submittedName>
</protein>
<feature type="domain" description="J" evidence="7">
    <location>
        <begin position="2"/>
        <end position="59"/>
    </location>
</feature>
<keyword evidence="4 6" id="KW-0862">Zinc</keyword>
<dbReference type="InterPro" id="IPR036869">
    <property type="entry name" value="J_dom_sf"/>
</dbReference>
<dbReference type="InterPro" id="IPR036410">
    <property type="entry name" value="HSP_DnaJ_Cys-rich_dom_sf"/>
</dbReference>
<dbReference type="InterPro" id="IPR001623">
    <property type="entry name" value="DnaJ_domain"/>
</dbReference>
<evidence type="ECO:0000256" key="2">
    <source>
        <dbReference type="ARBA" id="ARBA00022737"/>
    </source>
</evidence>
<dbReference type="GO" id="GO:0008270">
    <property type="term" value="F:zinc ion binding"/>
    <property type="evidence" value="ECO:0007669"/>
    <property type="project" value="UniProtKB-KW"/>
</dbReference>
<evidence type="ECO:0000256" key="3">
    <source>
        <dbReference type="ARBA" id="ARBA00022771"/>
    </source>
</evidence>
<dbReference type="InterPro" id="IPR008971">
    <property type="entry name" value="HSP40/DnaJ_pept-bd"/>
</dbReference>
<dbReference type="GO" id="GO:0042026">
    <property type="term" value="P:protein refolding"/>
    <property type="evidence" value="ECO:0007669"/>
    <property type="project" value="TreeGrafter"/>
</dbReference>
<keyword evidence="3 6" id="KW-0863">Zinc-finger</keyword>
<evidence type="ECO:0000256" key="6">
    <source>
        <dbReference type="PROSITE-ProRule" id="PRU00546"/>
    </source>
</evidence>
<keyword evidence="5" id="KW-0143">Chaperone</keyword>
<dbReference type="Pfam" id="PF00226">
    <property type="entry name" value="DnaJ"/>
    <property type="match status" value="1"/>
</dbReference>
<evidence type="ECO:0000256" key="1">
    <source>
        <dbReference type="ARBA" id="ARBA00022723"/>
    </source>
</evidence>
<dbReference type="EMBL" id="JAAGRR010000019">
    <property type="protein sequence ID" value="NDY41835.1"/>
    <property type="molecule type" value="Genomic_DNA"/>
</dbReference>
<dbReference type="Proteomes" id="UP000469346">
    <property type="component" value="Unassembled WGS sequence"/>
</dbReference>
<dbReference type="SMART" id="SM00271">
    <property type="entry name" value="DnaJ"/>
    <property type="match status" value="1"/>
</dbReference>
<dbReference type="PRINTS" id="PR00625">
    <property type="entry name" value="JDOMAIN"/>
</dbReference>
<dbReference type="PANTHER" id="PTHR43096:SF52">
    <property type="entry name" value="DNAJ HOMOLOG 1, MITOCHONDRIAL-RELATED"/>
    <property type="match status" value="1"/>
</dbReference>
<dbReference type="GO" id="GO:0051082">
    <property type="term" value="F:unfolded protein binding"/>
    <property type="evidence" value="ECO:0007669"/>
    <property type="project" value="InterPro"/>
</dbReference>
<dbReference type="SUPFAM" id="SSF57938">
    <property type="entry name" value="DnaJ/Hsp40 cysteine-rich domain"/>
    <property type="match status" value="1"/>
</dbReference>
<dbReference type="PROSITE" id="PS50076">
    <property type="entry name" value="DNAJ_2"/>
    <property type="match status" value="1"/>
</dbReference>
<sequence>MDPWELLGVPRSATLDEIKRAYRERARRCHPDAAGGGPARAEEFRRLRAAYEALVRRAWRGGAVEPAAPPAGDGTFLFLEVSAREALAGTRRDVEVADREVFCPVCDGAGRRPGRGERACPACGGTGSDLLPWGEGHLRVLCTTCGGTGFVGRPVCDRCGGRGRVLRRRRVAVRLPPGVRDGTVLHLPGQGPAHGEGAERSPLYVEVRVRFPPGWRLEGNDVHAPVAVDVWTALLGGQVAVPTLEGHVLVQVPAGSGDGCRLQAPGKGWRDAAGRRGDHVARVRLRLPRRPGPLAEALVRWLRAVWPVAGMEGRRALPPAGDERD</sequence>
<evidence type="ECO:0000256" key="4">
    <source>
        <dbReference type="ARBA" id="ARBA00022833"/>
    </source>
</evidence>
<dbReference type="SUPFAM" id="SSF49493">
    <property type="entry name" value="HSP40/DnaJ peptide-binding domain"/>
    <property type="match status" value="2"/>
</dbReference>
<dbReference type="CDD" id="cd06257">
    <property type="entry name" value="DnaJ"/>
    <property type="match status" value="1"/>
</dbReference>
<organism evidence="9 10">
    <name type="scientific">Dissulfurirhabdus thermomarina</name>
    <dbReference type="NCBI Taxonomy" id="1765737"/>
    <lineage>
        <taxon>Bacteria</taxon>
        <taxon>Deltaproteobacteria</taxon>
        <taxon>Dissulfurirhabdaceae</taxon>
        <taxon>Dissulfurirhabdus</taxon>
    </lineage>
</organism>
<proteinExistence type="predicted"/>
<feature type="domain" description="CR-type" evidence="8">
    <location>
        <begin position="90"/>
        <end position="168"/>
    </location>
</feature>
<reference evidence="9 10" key="1">
    <citation type="submission" date="2020-02" db="EMBL/GenBank/DDBJ databases">
        <title>Comparative genomics of sulfur disproportionating microorganisms.</title>
        <authorList>
            <person name="Ward L.M."/>
            <person name="Bertran E."/>
            <person name="Johnston D.T."/>
        </authorList>
    </citation>
    <scope>NUCLEOTIDE SEQUENCE [LARGE SCALE GENOMIC DNA]</scope>
    <source>
        <strain evidence="9 10">DSM 100025</strain>
    </source>
</reference>
<evidence type="ECO:0000259" key="7">
    <source>
        <dbReference type="PROSITE" id="PS50076"/>
    </source>
</evidence>
<evidence type="ECO:0000313" key="9">
    <source>
        <dbReference type="EMBL" id="NDY41835.1"/>
    </source>
</evidence>
<dbReference type="GO" id="GO:0031072">
    <property type="term" value="F:heat shock protein binding"/>
    <property type="evidence" value="ECO:0007669"/>
    <property type="project" value="InterPro"/>
</dbReference>
<dbReference type="Gene3D" id="6.20.20.10">
    <property type="match status" value="2"/>
</dbReference>
<feature type="zinc finger region" description="CR-type" evidence="6">
    <location>
        <begin position="90"/>
        <end position="168"/>
    </location>
</feature>
<dbReference type="Gene3D" id="1.10.287.110">
    <property type="entry name" value="DnaJ domain"/>
    <property type="match status" value="1"/>
</dbReference>
<evidence type="ECO:0000313" key="10">
    <source>
        <dbReference type="Proteomes" id="UP000469346"/>
    </source>
</evidence>
<dbReference type="CDD" id="cd10719">
    <property type="entry name" value="DnaJ_zf"/>
    <property type="match status" value="1"/>
</dbReference>
<dbReference type="PROSITE" id="PS51188">
    <property type="entry name" value="ZF_CR"/>
    <property type="match status" value="1"/>
</dbReference>